<name>H0HVY3_9HYPH</name>
<dbReference type="RefSeq" id="WP_008837940.1">
    <property type="nucleotide sequence ID" value="NZ_AHAM01000181.1"/>
</dbReference>
<reference evidence="1 2" key="1">
    <citation type="journal article" date="2012" name="J. Bacteriol.">
        <title>Draft Genome Sequence of Mesorhizobium alhagi CCNWXJ12-2T, a Novel Salt-Resistant Species Isolated from the Desert of Northwestern China.</title>
        <authorList>
            <person name="Zhou M."/>
            <person name="Chen W."/>
            <person name="Chen H."/>
            <person name="Wei G."/>
        </authorList>
    </citation>
    <scope>NUCLEOTIDE SEQUENCE [LARGE SCALE GENOMIC DNA]</scope>
    <source>
        <strain evidence="1 2">CCNWXJ12-2</strain>
    </source>
</reference>
<dbReference type="Proteomes" id="UP000003250">
    <property type="component" value="Unassembled WGS sequence"/>
</dbReference>
<organism evidence="1 2">
    <name type="scientific">Mesorhizobium alhagi CCNWXJ12-2</name>
    <dbReference type="NCBI Taxonomy" id="1107882"/>
    <lineage>
        <taxon>Bacteria</taxon>
        <taxon>Pseudomonadati</taxon>
        <taxon>Pseudomonadota</taxon>
        <taxon>Alphaproteobacteria</taxon>
        <taxon>Hyphomicrobiales</taxon>
        <taxon>Phyllobacteriaceae</taxon>
        <taxon>Allomesorhizobium</taxon>
    </lineage>
</organism>
<protein>
    <submittedName>
        <fullName evidence="1">Uncharacterized protein</fullName>
    </submittedName>
</protein>
<dbReference type="AlphaFoldDB" id="H0HVY3"/>
<keyword evidence="2" id="KW-1185">Reference proteome</keyword>
<evidence type="ECO:0000313" key="1">
    <source>
        <dbReference type="EMBL" id="EHK55137.1"/>
    </source>
</evidence>
<proteinExistence type="predicted"/>
<gene>
    <name evidence="1" type="ORF">MAXJ12_21704</name>
</gene>
<sequence length="433" mass="48523">MSRLDTFVAPEPSVPLIKAMTVVNRVLMLRGVLGFRDIPPFNRIAGLRGIANIRHIDFPEADRARLAAACGQGKATFITPNHPEFFTDWMIDKEIASHVCPLAAFWATNGVVNGLGKAAQKFWLANNLIAQIPGNSQAAREHSVSWALTGHGVLLHPEGSVGWHGDYVAPLMPGAAEMALEALKRGREAGRDPDAWIAPIVWKLAFTRDVEADLMRECAYVERSLKIEPTPRSIALPDRVYRIYETLLSRDEEKNGVQADRAAPFRSRQKRLIEAMHDRLCELLPEATPSGRGDTMRSARRFLRENSSADPELRKQVKSLSETIMRVQRVGDFAFTSKAVTQEGIAEHIKRIRNDYCKGTLRDTLNRFMPQPAGPRRAHIRVPEPLAMNDYRGTPTEAMAEIRRRMQAALDEINDGLHAGGFSKTFSNPFYRR</sequence>
<accession>H0HVY3</accession>
<evidence type="ECO:0000313" key="2">
    <source>
        <dbReference type="Proteomes" id="UP000003250"/>
    </source>
</evidence>
<dbReference type="PATRIC" id="fig|1107882.3.peg.4237"/>
<dbReference type="EMBL" id="AHAM01000181">
    <property type="protein sequence ID" value="EHK55137.1"/>
    <property type="molecule type" value="Genomic_DNA"/>
</dbReference>